<dbReference type="PROSITE" id="PS50893">
    <property type="entry name" value="ABC_TRANSPORTER_2"/>
    <property type="match status" value="1"/>
</dbReference>
<dbReference type="FunFam" id="3.40.50.300:FF:000425">
    <property type="entry name" value="Probable ABC transporter, ATP-binding subunit"/>
    <property type="match status" value="1"/>
</dbReference>
<dbReference type="InterPro" id="IPR017871">
    <property type="entry name" value="ABC_transporter-like_CS"/>
</dbReference>
<dbReference type="STRING" id="1235591.CAK95_14710"/>
<dbReference type="Proteomes" id="UP000194137">
    <property type="component" value="Chromosome"/>
</dbReference>
<dbReference type="EMBL" id="CP021112">
    <property type="protein sequence ID" value="ARQ00189.1"/>
    <property type="molecule type" value="Genomic_DNA"/>
</dbReference>
<proteinExistence type="inferred from homology"/>
<dbReference type="GO" id="GO:0016887">
    <property type="term" value="F:ATP hydrolysis activity"/>
    <property type="evidence" value="ECO:0007669"/>
    <property type="project" value="InterPro"/>
</dbReference>
<dbReference type="KEGG" id="psin:CAK95_14710"/>
<evidence type="ECO:0000256" key="4">
    <source>
        <dbReference type="ARBA" id="ARBA00022840"/>
    </source>
</evidence>
<evidence type="ECO:0000256" key="2">
    <source>
        <dbReference type="ARBA" id="ARBA00022448"/>
    </source>
</evidence>
<dbReference type="Gene3D" id="3.40.50.300">
    <property type="entry name" value="P-loop containing nucleotide triphosphate hydrolases"/>
    <property type="match status" value="1"/>
</dbReference>
<dbReference type="AlphaFoldDB" id="A0A1W6ZS00"/>
<dbReference type="GO" id="GO:0015697">
    <property type="term" value="P:quaternary ammonium group transport"/>
    <property type="evidence" value="ECO:0007669"/>
    <property type="project" value="UniProtKB-ARBA"/>
</dbReference>
<dbReference type="InterPro" id="IPR027417">
    <property type="entry name" value="P-loop_NTPase"/>
</dbReference>
<dbReference type="OrthoDB" id="9802264at2"/>
<dbReference type="PROSITE" id="PS00211">
    <property type="entry name" value="ABC_TRANSPORTER_1"/>
    <property type="match status" value="1"/>
</dbReference>
<organism evidence="5 6">
    <name type="scientific">Pseudorhodoplanes sinuspersici</name>
    <dbReference type="NCBI Taxonomy" id="1235591"/>
    <lineage>
        <taxon>Bacteria</taxon>
        <taxon>Pseudomonadati</taxon>
        <taxon>Pseudomonadota</taxon>
        <taxon>Alphaproteobacteria</taxon>
        <taxon>Hyphomicrobiales</taxon>
        <taxon>Pseudorhodoplanes</taxon>
    </lineage>
</organism>
<evidence type="ECO:0000313" key="6">
    <source>
        <dbReference type="Proteomes" id="UP000194137"/>
    </source>
</evidence>
<evidence type="ECO:0000256" key="1">
    <source>
        <dbReference type="ARBA" id="ARBA00005417"/>
    </source>
</evidence>
<reference evidence="5 6" key="1">
    <citation type="submission" date="2017-05" db="EMBL/GenBank/DDBJ databases">
        <title>Full genome sequence of Pseudorhodoplanes sinuspersici.</title>
        <authorList>
            <person name="Dastgheib S.M.M."/>
            <person name="Shavandi M."/>
            <person name="Tirandaz H."/>
        </authorList>
    </citation>
    <scope>NUCLEOTIDE SEQUENCE [LARGE SCALE GENOMIC DNA]</scope>
    <source>
        <strain evidence="5 6">RIPI110</strain>
    </source>
</reference>
<evidence type="ECO:0000313" key="5">
    <source>
        <dbReference type="EMBL" id="ARQ00189.1"/>
    </source>
</evidence>
<dbReference type="RefSeq" id="WP_086088586.1">
    <property type="nucleotide sequence ID" value="NZ_CP021112.1"/>
</dbReference>
<protein>
    <submittedName>
        <fullName evidence="5">ABC transporter ATP-binding protein</fullName>
    </submittedName>
</protein>
<evidence type="ECO:0000256" key="3">
    <source>
        <dbReference type="ARBA" id="ARBA00022741"/>
    </source>
</evidence>
<dbReference type="GO" id="GO:0005524">
    <property type="term" value="F:ATP binding"/>
    <property type="evidence" value="ECO:0007669"/>
    <property type="project" value="UniProtKB-KW"/>
</dbReference>
<gene>
    <name evidence="5" type="ORF">CAK95_14710</name>
</gene>
<keyword evidence="2" id="KW-0813">Transport</keyword>
<dbReference type="SUPFAM" id="SSF52540">
    <property type="entry name" value="P-loop containing nucleoside triphosphate hydrolases"/>
    <property type="match status" value="1"/>
</dbReference>
<dbReference type="PANTHER" id="PTHR43117">
    <property type="entry name" value="OSMOPROTECTANT IMPORT ATP-BINDING PROTEIN OSMV"/>
    <property type="match status" value="1"/>
</dbReference>
<keyword evidence="4 5" id="KW-0067">ATP-binding</keyword>
<keyword evidence="3" id="KW-0547">Nucleotide-binding</keyword>
<keyword evidence="6" id="KW-1185">Reference proteome</keyword>
<comment type="similarity">
    <text evidence="1">Belongs to the ABC transporter superfamily.</text>
</comment>
<name>A0A1W6ZS00_9HYPH</name>
<accession>A0A1W6ZS00</accession>
<sequence length="258" mass="28680">MIAFDAVTKRYGDNVRPALDNISLDIQSGEFIVMVGQSGSGKSTLLGMINRLIDPSEGVVWFEGEDVQHLDPVLLRRHIGYVFQHVGLFPHMTLAENIGITPRLLGWDEARIAARTEELLTLVQLPPEQYRDRIPSELSGGQRQRIGVARAIAAKPRVVLMDEPFGALDLRTRDALSRDYRKLHEALQLTTVMITHDVIEAVLLADRIAVLQDGRIAGLGTPHDLVTNPPNDDVRALMDMPRQQAERLNALMRESAAS</sequence>
<dbReference type="InterPro" id="IPR003593">
    <property type="entry name" value="AAA+_ATPase"/>
</dbReference>
<dbReference type="Pfam" id="PF00005">
    <property type="entry name" value="ABC_tran"/>
    <property type="match status" value="1"/>
</dbReference>
<dbReference type="PANTHER" id="PTHR43117:SF4">
    <property type="entry name" value="OSMOPROTECTANT IMPORT ATP-BINDING PROTEIN OSMV"/>
    <property type="match status" value="1"/>
</dbReference>
<dbReference type="InterPro" id="IPR003439">
    <property type="entry name" value="ABC_transporter-like_ATP-bd"/>
</dbReference>
<dbReference type="SMART" id="SM00382">
    <property type="entry name" value="AAA"/>
    <property type="match status" value="1"/>
</dbReference>